<dbReference type="PANTHER" id="PTHR12507">
    <property type="entry name" value="REDUCED GROWTH PHENOTYPE 1 RGP1, YEAST -RELATED"/>
    <property type="match status" value="1"/>
</dbReference>
<feature type="region of interest" description="Disordered" evidence="1">
    <location>
        <begin position="763"/>
        <end position="814"/>
    </location>
</feature>
<dbReference type="InterPro" id="IPR014848">
    <property type="entry name" value="Rgp1"/>
</dbReference>
<evidence type="ECO:0000313" key="2">
    <source>
        <dbReference type="EMBL" id="KAF8480827.1"/>
    </source>
</evidence>
<protein>
    <submittedName>
        <fullName evidence="2">Rgp1-domain-containing protein</fullName>
    </submittedName>
</protein>
<keyword evidence="3" id="KW-1185">Reference proteome</keyword>
<feature type="region of interest" description="Disordered" evidence="1">
    <location>
        <begin position="251"/>
        <end position="277"/>
    </location>
</feature>
<reference evidence="2" key="1">
    <citation type="submission" date="2019-10" db="EMBL/GenBank/DDBJ databases">
        <authorList>
            <consortium name="DOE Joint Genome Institute"/>
            <person name="Kuo A."/>
            <person name="Miyauchi S."/>
            <person name="Kiss E."/>
            <person name="Drula E."/>
            <person name="Kohler A."/>
            <person name="Sanchez-Garcia M."/>
            <person name="Andreopoulos B."/>
            <person name="Barry K.W."/>
            <person name="Bonito G."/>
            <person name="Buee M."/>
            <person name="Carver A."/>
            <person name="Chen C."/>
            <person name="Cichocki N."/>
            <person name="Clum A."/>
            <person name="Culley D."/>
            <person name="Crous P.W."/>
            <person name="Fauchery L."/>
            <person name="Girlanda M."/>
            <person name="Hayes R."/>
            <person name="Keri Z."/>
            <person name="LaButti K."/>
            <person name="Lipzen A."/>
            <person name="Lombard V."/>
            <person name="Magnuson J."/>
            <person name="Maillard F."/>
            <person name="Morin E."/>
            <person name="Murat C."/>
            <person name="Nolan M."/>
            <person name="Ohm R."/>
            <person name="Pangilinan J."/>
            <person name="Pereira M."/>
            <person name="Perotto S."/>
            <person name="Peter M."/>
            <person name="Riley R."/>
            <person name="Sitrit Y."/>
            <person name="Stielow B."/>
            <person name="Szollosi G."/>
            <person name="Zifcakova L."/>
            <person name="Stursova M."/>
            <person name="Spatafora J.W."/>
            <person name="Tedersoo L."/>
            <person name="Vaario L.-M."/>
            <person name="Yamada A."/>
            <person name="Yan M."/>
            <person name="Wang P."/>
            <person name="Xu J."/>
            <person name="Bruns T."/>
            <person name="Baldrian P."/>
            <person name="Vilgalys R."/>
            <person name="Henrissat B."/>
            <person name="Grigoriev I.V."/>
            <person name="Hibbett D."/>
            <person name="Nagy L.G."/>
            <person name="Martin F.M."/>
        </authorList>
    </citation>
    <scope>NUCLEOTIDE SEQUENCE</scope>
    <source>
        <strain evidence="2">Prilba</strain>
    </source>
</reference>
<dbReference type="AlphaFoldDB" id="A0A9P5MX51"/>
<dbReference type="EMBL" id="WHVB01000007">
    <property type="protein sequence ID" value="KAF8480827.1"/>
    <property type="molecule type" value="Genomic_DNA"/>
</dbReference>
<sequence>MSEDDRPNDTALRIVVTPSQSSYFAGEPLSVTITITNTRSPQAQVVPPRSTHKRSAHSVSSARLARPPTSPGLPKSPSNAAAPRSYAPPKSSAPPTRRGLIGVALPENAPRSESVAGRRISAKSLSIDIPLHELPNSLPDDMKMSPLRAVGRAGEPSFFPPRKSPPRVSSPLARTSSTPVPPNHPHARKASITDGPVPIPQSASASSFALTLDPIAESMSPIPPTPPFPSPASTPAPFISLHTTGNPRLASRAYPTRPGTHRHPQALLGNGHPPSLKPLPKDGTEMVLYAYVHLTGSLFLLPQPSVARIPALAALQRHKRGPRGGGSMDIGVASPPHSRGHERRSSSIAGSLWGLISSPASVVLSPGHRARSPSYGSSPILPATHSFAGAGVKVTNPEGVGLGLGGVSLGLGGVQEGEEWDPEQPLPVFEVPPAMLAVDLSLPPGEERSYTYTVKLPSNLPPTYRGRTLRFSYQLSVGACRATAGAPSSQSRVMKVPIRIYNHVSASQPPQWYDLLTGSAEYGGRLEEKIEEGPRDLPKSSRSIPQRAAQGSISDLRTYALLLLEPDSVALSSSAFPSVRVAANDQELHGSAGGLTGCREAVEVLTRVPKKVSYDVNKDGVKVAVLTFMKSAWRLGETVLGVVELNDREGRARILKLTAVLEAHESLPSEFAAPPTDKRQPSTSTTTSTSSTHSPTRRVHAEHHASFMPQTLRTTFALDIPSDATPAFRLALGGRPSEGGLAWKVRLCLLVAVAAPEAQVRGMAREGPRGHWGSTWVPTDSLAPRERPPKPATAATAGPPTSPSSPPSYATSPTQTRSWASLFASTFLGMSEGGVHDSDEVLTDEEAEGEVDLGAGEEGWRELAVETVECEVPVVVWPGNTAFRPEDVIFDV</sequence>
<comment type="caution">
    <text evidence="2">The sequence shown here is derived from an EMBL/GenBank/DDBJ whole genome shotgun (WGS) entry which is preliminary data.</text>
</comment>
<reference evidence="2" key="2">
    <citation type="journal article" date="2020" name="Nat. Commun.">
        <title>Large-scale genome sequencing of mycorrhizal fungi provides insights into the early evolution of symbiotic traits.</title>
        <authorList>
            <person name="Miyauchi S."/>
            <person name="Kiss E."/>
            <person name="Kuo A."/>
            <person name="Drula E."/>
            <person name="Kohler A."/>
            <person name="Sanchez-Garcia M."/>
            <person name="Morin E."/>
            <person name="Andreopoulos B."/>
            <person name="Barry K.W."/>
            <person name="Bonito G."/>
            <person name="Buee M."/>
            <person name="Carver A."/>
            <person name="Chen C."/>
            <person name="Cichocki N."/>
            <person name="Clum A."/>
            <person name="Culley D."/>
            <person name="Crous P.W."/>
            <person name="Fauchery L."/>
            <person name="Girlanda M."/>
            <person name="Hayes R.D."/>
            <person name="Keri Z."/>
            <person name="LaButti K."/>
            <person name="Lipzen A."/>
            <person name="Lombard V."/>
            <person name="Magnuson J."/>
            <person name="Maillard F."/>
            <person name="Murat C."/>
            <person name="Nolan M."/>
            <person name="Ohm R.A."/>
            <person name="Pangilinan J."/>
            <person name="Pereira M.F."/>
            <person name="Perotto S."/>
            <person name="Peter M."/>
            <person name="Pfister S."/>
            <person name="Riley R."/>
            <person name="Sitrit Y."/>
            <person name="Stielow J.B."/>
            <person name="Szollosi G."/>
            <person name="Zifcakova L."/>
            <person name="Stursova M."/>
            <person name="Spatafora J.W."/>
            <person name="Tedersoo L."/>
            <person name="Vaario L.M."/>
            <person name="Yamada A."/>
            <person name="Yan M."/>
            <person name="Wang P."/>
            <person name="Xu J."/>
            <person name="Bruns T."/>
            <person name="Baldrian P."/>
            <person name="Vilgalys R."/>
            <person name="Dunand C."/>
            <person name="Henrissat B."/>
            <person name="Grigoriev I.V."/>
            <person name="Hibbett D."/>
            <person name="Nagy L.G."/>
            <person name="Martin F.M."/>
        </authorList>
    </citation>
    <scope>NUCLEOTIDE SEQUENCE</scope>
    <source>
        <strain evidence="2">Prilba</strain>
    </source>
</reference>
<feature type="region of interest" description="Disordered" evidence="1">
    <location>
        <begin position="38"/>
        <end position="99"/>
    </location>
</feature>
<dbReference type="Pfam" id="PF08737">
    <property type="entry name" value="Rgp1"/>
    <property type="match status" value="1"/>
</dbReference>
<evidence type="ECO:0000313" key="3">
    <source>
        <dbReference type="Proteomes" id="UP000759537"/>
    </source>
</evidence>
<gene>
    <name evidence="2" type="ORF">DFH94DRAFT_667181</name>
</gene>
<feature type="region of interest" description="Disordered" evidence="1">
    <location>
        <begin position="668"/>
        <end position="701"/>
    </location>
</feature>
<name>A0A9P5MX51_9AGAM</name>
<dbReference type="OrthoDB" id="1918at2759"/>
<feature type="region of interest" description="Disordered" evidence="1">
    <location>
        <begin position="151"/>
        <end position="202"/>
    </location>
</feature>
<evidence type="ECO:0000256" key="1">
    <source>
        <dbReference type="SAM" id="MobiDB-lite"/>
    </source>
</evidence>
<dbReference type="Proteomes" id="UP000759537">
    <property type="component" value="Unassembled WGS sequence"/>
</dbReference>
<organism evidence="2 3">
    <name type="scientific">Russula ochroleuca</name>
    <dbReference type="NCBI Taxonomy" id="152965"/>
    <lineage>
        <taxon>Eukaryota</taxon>
        <taxon>Fungi</taxon>
        <taxon>Dikarya</taxon>
        <taxon>Basidiomycota</taxon>
        <taxon>Agaricomycotina</taxon>
        <taxon>Agaricomycetes</taxon>
        <taxon>Russulales</taxon>
        <taxon>Russulaceae</taxon>
        <taxon>Russula</taxon>
    </lineage>
</organism>
<feature type="region of interest" description="Disordered" evidence="1">
    <location>
        <begin position="318"/>
        <end position="345"/>
    </location>
</feature>
<accession>A0A9P5MX51</accession>
<proteinExistence type="predicted"/>
<feature type="compositionally biased region" description="Low complexity" evidence="1">
    <location>
        <begin position="682"/>
        <end position="694"/>
    </location>
</feature>